<name>A0A140DSZ1_9FIRM</name>
<sequence>MENLYVSIPKDIDEYEKKLYMGITARQLVWIVIASIVSLFIFFLCSLVHLYDFGFILCFVCGLAIFSIGGFRKWHGRPYDEFLKSVFRYYRRTQRITFCKPIIMRGGDEHDRTKKSRTDRKLNKQYANEQTAWDE</sequence>
<keyword evidence="4" id="KW-1185">Reference proteome</keyword>
<evidence type="ECO:0000256" key="2">
    <source>
        <dbReference type="SAM" id="Phobius"/>
    </source>
</evidence>
<accession>A0A140DSZ1</accession>
<keyword evidence="2" id="KW-0812">Transmembrane</keyword>
<dbReference type="STRING" id="1702221.AALO17_06340"/>
<proteinExistence type="predicted"/>
<gene>
    <name evidence="3" type="ORF">AALO17_06340</name>
</gene>
<dbReference type="GeneID" id="78477455"/>
<feature type="region of interest" description="Disordered" evidence="1">
    <location>
        <begin position="108"/>
        <end position="135"/>
    </location>
</feature>
<evidence type="ECO:0008006" key="5">
    <source>
        <dbReference type="Google" id="ProtNLM"/>
    </source>
</evidence>
<dbReference type="AlphaFoldDB" id="A0A140DSZ1"/>
<feature type="transmembrane region" description="Helical" evidence="2">
    <location>
        <begin position="53"/>
        <end position="71"/>
    </location>
</feature>
<keyword evidence="2" id="KW-0472">Membrane</keyword>
<evidence type="ECO:0000313" key="3">
    <source>
        <dbReference type="EMBL" id="AMK53768.1"/>
    </source>
</evidence>
<reference evidence="3 4" key="1">
    <citation type="journal article" date="2016" name="Gut Pathog.">
        <title>Whole genome sequencing of "Faecalibaculum rodentium" ALO17, isolated from C57BL/6J laboratory mouse feces.</title>
        <authorList>
            <person name="Lim S."/>
            <person name="Chang D.H."/>
            <person name="Ahn S."/>
            <person name="Kim B.C."/>
        </authorList>
    </citation>
    <scope>NUCLEOTIDE SEQUENCE [LARGE SCALE GENOMIC DNA]</scope>
    <source>
        <strain evidence="3 4">Alo17</strain>
    </source>
</reference>
<dbReference type="Proteomes" id="UP000069771">
    <property type="component" value="Chromosome"/>
</dbReference>
<organism evidence="3 4">
    <name type="scientific">Faecalibaculum rodentium</name>
    <dbReference type="NCBI Taxonomy" id="1702221"/>
    <lineage>
        <taxon>Bacteria</taxon>
        <taxon>Bacillati</taxon>
        <taxon>Bacillota</taxon>
        <taxon>Erysipelotrichia</taxon>
        <taxon>Erysipelotrichales</taxon>
        <taxon>Erysipelotrichaceae</taxon>
        <taxon>Faecalibaculum</taxon>
    </lineage>
</organism>
<dbReference type="Pfam" id="PF12666">
    <property type="entry name" value="PrgI"/>
    <property type="match status" value="1"/>
</dbReference>
<feature type="transmembrane region" description="Helical" evidence="2">
    <location>
        <begin position="28"/>
        <end position="47"/>
    </location>
</feature>
<keyword evidence="2" id="KW-1133">Transmembrane helix</keyword>
<evidence type="ECO:0000256" key="1">
    <source>
        <dbReference type="SAM" id="MobiDB-lite"/>
    </source>
</evidence>
<dbReference type="RefSeq" id="WP_075885629.1">
    <property type="nucleotide sequence ID" value="NZ_CAMTMS010000007.1"/>
</dbReference>
<evidence type="ECO:0000313" key="4">
    <source>
        <dbReference type="Proteomes" id="UP000069771"/>
    </source>
</evidence>
<dbReference type="KEGG" id="fro:AALO17_06340"/>
<protein>
    <recommendedName>
        <fullName evidence="5">PrgI family protein</fullName>
    </recommendedName>
</protein>
<dbReference type="InterPro" id="IPR024414">
    <property type="entry name" value="Uncharacterised_PrgI"/>
</dbReference>
<dbReference type="EMBL" id="CP011391">
    <property type="protein sequence ID" value="AMK53768.1"/>
    <property type="molecule type" value="Genomic_DNA"/>
</dbReference>
<feature type="compositionally biased region" description="Polar residues" evidence="1">
    <location>
        <begin position="125"/>
        <end position="135"/>
    </location>
</feature>